<dbReference type="OrthoDB" id="10265969at2759"/>
<dbReference type="InterPro" id="IPR003822">
    <property type="entry name" value="PAH"/>
</dbReference>
<feature type="domain" description="Sin3 C-terminal" evidence="4">
    <location>
        <begin position="144"/>
        <end position="187"/>
    </location>
</feature>
<dbReference type="Pfam" id="PF16879">
    <property type="entry name" value="Sin3a_C"/>
    <property type="match status" value="1"/>
</dbReference>
<evidence type="ECO:0000256" key="2">
    <source>
        <dbReference type="ARBA" id="ARBA00023242"/>
    </source>
</evidence>
<feature type="compositionally biased region" description="Polar residues" evidence="3">
    <location>
        <begin position="46"/>
        <end position="55"/>
    </location>
</feature>
<sequence length="206" mass="23466">MTPTLEGTAPLKGKRKNVDKDREREKEALALRSNAGSVPPSKKSKPANQDTTPVSYNPRHIVAGPSSEGLPLQAQPSHVAMPSDDSSFFDHVKRALDSRDFYHEFLKLVNLFTQEYVNTATLVKESRNFLRDTELHKQLRRYIFFTNTAFYVLIRLLQLLVARLSVFKDFSAQIALESPKSQRSNPVFGIQHAYKICIVFMKRSLI</sequence>
<dbReference type="AlphaFoldDB" id="A0A9W8IVU4"/>
<protein>
    <recommendedName>
        <fullName evidence="4">Sin3 C-terminal domain-containing protein</fullName>
    </recommendedName>
</protein>
<proteinExistence type="predicted"/>
<dbReference type="InterPro" id="IPR036600">
    <property type="entry name" value="PAH_sf"/>
</dbReference>
<feature type="compositionally biased region" description="Basic and acidic residues" evidence="3">
    <location>
        <begin position="16"/>
        <end position="29"/>
    </location>
</feature>
<dbReference type="EMBL" id="JANBPK010001565">
    <property type="protein sequence ID" value="KAJ2921659.1"/>
    <property type="molecule type" value="Genomic_DNA"/>
</dbReference>
<dbReference type="GO" id="GO:0005634">
    <property type="term" value="C:nucleus"/>
    <property type="evidence" value="ECO:0007669"/>
    <property type="project" value="UniProtKB-SubCell"/>
</dbReference>
<gene>
    <name evidence="5" type="ORF">H1R20_g15436</name>
</gene>
<comment type="caution">
    <text evidence="5">The sequence shown here is derived from an EMBL/GenBank/DDBJ whole genome shotgun (WGS) entry which is preliminary data.</text>
</comment>
<name>A0A9W8IVU4_9AGAR</name>
<evidence type="ECO:0000313" key="6">
    <source>
        <dbReference type="Proteomes" id="UP001140091"/>
    </source>
</evidence>
<feature type="non-terminal residue" evidence="5">
    <location>
        <position position="206"/>
    </location>
</feature>
<evidence type="ECO:0000256" key="3">
    <source>
        <dbReference type="SAM" id="MobiDB-lite"/>
    </source>
</evidence>
<reference evidence="5" key="1">
    <citation type="submission" date="2022-06" db="EMBL/GenBank/DDBJ databases">
        <title>Genome Sequence of Candolleomyces eurysporus.</title>
        <authorList>
            <person name="Buettner E."/>
        </authorList>
    </citation>
    <scope>NUCLEOTIDE SEQUENCE</scope>
    <source>
        <strain evidence="5">VTCC 930004</strain>
    </source>
</reference>
<evidence type="ECO:0000256" key="1">
    <source>
        <dbReference type="ARBA" id="ARBA00004123"/>
    </source>
</evidence>
<keyword evidence="6" id="KW-1185">Reference proteome</keyword>
<accession>A0A9W8IVU4</accession>
<evidence type="ECO:0000313" key="5">
    <source>
        <dbReference type="EMBL" id="KAJ2921659.1"/>
    </source>
</evidence>
<dbReference type="InterPro" id="IPR031693">
    <property type="entry name" value="Sin3_C"/>
</dbReference>
<organism evidence="5 6">
    <name type="scientific">Candolleomyces eurysporus</name>
    <dbReference type="NCBI Taxonomy" id="2828524"/>
    <lineage>
        <taxon>Eukaryota</taxon>
        <taxon>Fungi</taxon>
        <taxon>Dikarya</taxon>
        <taxon>Basidiomycota</taxon>
        <taxon>Agaricomycotina</taxon>
        <taxon>Agaricomycetes</taxon>
        <taxon>Agaricomycetidae</taxon>
        <taxon>Agaricales</taxon>
        <taxon>Agaricineae</taxon>
        <taxon>Psathyrellaceae</taxon>
        <taxon>Candolleomyces</taxon>
    </lineage>
</organism>
<comment type="subcellular location">
    <subcellularLocation>
        <location evidence="1">Nucleus</location>
    </subcellularLocation>
</comment>
<evidence type="ECO:0000259" key="4">
    <source>
        <dbReference type="Pfam" id="PF16879"/>
    </source>
</evidence>
<dbReference type="Pfam" id="PF02671">
    <property type="entry name" value="PAH"/>
    <property type="match status" value="1"/>
</dbReference>
<dbReference type="GO" id="GO:0006355">
    <property type="term" value="P:regulation of DNA-templated transcription"/>
    <property type="evidence" value="ECO:0007669"/>
    <property type="project" value="InterPro"/>
</dbReference>
<dbReference type="SUPFAM" id="SSF47762">
    <property type="entry name" value="PAH2 domain"/>
    <property type="match status" value="1"/>
</dbReference>
<keyword evidence="2" id="KW-0539">Nucleus</keyword>
<dbReference type="Gene3D" id="1.20.1160.11">
    <property type="entry name" value="Paired amphipathic helix"/>
    <property type="match status" value="1"/>
</dbReference>
<feature type="region of interest" description="Disordered" evidence="3">
    <location>
        <begin position="1"/>
        <end position="55"/>
    </location>
</feature>
<dbReference type="Proteomes" id="UP001140091">
    <property type="component" value="Unassembled WGS sequence"/>
</dbReference>